<dbReference type="SUPFAM" id="SSF51412">
    <property type="entry name" value="Inosine monophosphate dehydrogenase (IMPDH)"/>
    <property type="match status" value="1"/>
</dbReference>
<dbReference type="GO" id="GO:0003938">
    <property type="term" value="F:IMP dehydrogenase activity"/>
    <property type="evidence" value="ECO:0007669"/>
    <property type="project" value="UniProtKB-UniRule"/>
</dbReference>
<dbReference type="InterPro" id="IPR046342">
    <property type="entry name" value="CBS_dom_sf"/>
</dbReference>
<evidence type="ECO:0000313" key="21">
    <source>
        <dbReference type="EMBL" id="CEN32090.1"/>
    </source>
</evidence>
<dbReference type="FunFam" id="3.20.20.70:FF:000003">
    <property type="entry name" value="GMP reductase"/>
    <property type="match status" value="1"/>
</dbReference>
<dbReference type="CDD" id="cd00381">
    <property type="entry name" value="IMPDH"/>
    <property type="match status" value="1"/>
</dbReference>
<evidence type="ECO:0000259" key="20">
    <source>
        <dbReference type="PROSITE" id="PS51371"/>
    </source>
</evidence>
<dbReference type="SUPFAM" id="SSF54631">
    <property type="entry name" value="CBS-domain pair"/>
    <property type="match status" value="1"/>
</dbReference>
<comment type="catalytic activity">
    <reaction evidence="12 13 19">
        <text>IMP + NAD(+) + H2O = XMP + NADH + H(+)</text>
        <dbReference type="Rhea" id="RHEA:11708"/>
        <dbReference type="ChEBI" id="CHEBI:15377"/>
        <dbReference type="ChEBI" id="CHEBI:15378"/>
        <dbReference type="ChEBI" id="CHEBI:57464"/>
        <dbReference type="ChEBI" id="CHEBI:57540"/>
        <dbReference type="ChEBI" id="CHEBI:57945"/>
        <dbReference type="ChEBI" id="CHEBI:58053"/>
        <dbReference type="EC" id="1.1.1.205"/>
    </reaction>
</comment>
<evidence type="ECO:0000256" key="4">
    <source>
        <dbReference type="ARBA" id="ARBA00022723"/>
    </source>
</evidence>
<dbReference type="Pfam" id="PF00478">
    <property type="entry name" value="IMPDH"/>
    <property type="match status" value="1"/>
</dbReference>
<feature type="binding site" description="in other chain" evidence="13 16">
    <location>
        <position position="307"/>
    </location>
    <ligand>
        <name>K(+)</name>
        <dbReference type="ChEBI" id="CHEBI:29103"/>
        <note>ligand shared between two tetrameric partners</note>
    </ligand>
</feature>
<dbReference type="EC" id="1.1.1.205" evidence="13 19"/>
<protein>
    <recommendedName>
        <fullName evidence="13 19">Inosine-5'-monophosphate dehydrogenase</fullName>
        <shortName evidence="13">IMP dehydrogenase</shortName>
        <shortName evidence="13">IMPD</shortName>
        <shortName evidence="13">IMPDH</shortName>
        <ecNumber evidence="13 19">1.1.1.205</ecNumber>
    </recommendedName>
</protein>
<comment type="pathway">
    <text evidence="13 19">Purine metabolism; XMP biosynthesis via de novo pathway; XMP from IMP: step 1/1.</text>
</comment>
<dbReference type="PANTHER" id="PTHR11911:SF111">
    <property type="entry name" value="INOSINE-5'-MONOPHOSPHATE DEHYDROGENASE"/>
    <property type="match status" value="1"/>
</dbReference>
<dbReference type="PANTHER" id="PTHR11911">
    <property type="entry name" value="INOSINE-5-MONOPHOSPHATE DEHYDROGENASE RELATED"/>
    <property type="match status" value="1"/>
</dbReference>
<evidence type="ECO:0000256" key="7">
    <source>
        <dbReference type="ARBA" id="ARBA00022755"/>
    </source>
</evidence>
<evidence type="ECO:0000256" key="5">
    <source>
        <dbReference type="ARBA" id="ARBA00022737"/>
    </source>
</evidence>
<organism evidence="21 22">
    <name type="scientific">Candidatus Westeberhardia cardiocondylae</name>
    <dbReference type="NCBI Taxonomy" id="1594731"/>
    <lineage>
        <taxon>Bacteria</taxon>
        <taxon>Pseudomonadati</taxon>
        <taxon>Pseudomonadota</taxon>
        <taxon>Gammaproteobacteria</taxon>
        <taxon>Enterobacterales</taxon>
        <taxon>Enterobacteriaceae</taxon>
        <taxon>ant endosymbionts</taxon>
        <taxon>Candidatus Westeberhardia</taxon>
    </lineage>
</organism>
<evidence type="ECO:0000256" key="6">
    <source>
        <dbReference type="ARBA" id="ARBA00022749"/>
    </source>
</evidence>
<feature type="active site" description="Thioimidate intermediate" evidence="13 14">
    <location>
        <position position="307"/>
    </location>
</feature>
<evidence type="ECO:0000256" key="15">
    <source>
        <dbReference type="PIRSR" id="PIRSR000130-3"/>
    </source>
</evidence>
<evidence type="ECO:0000313" key="22">
    <source>
        <dbReference type="Proteomes" id="UP000242753"/>
    </source>
</evidence>
<dbReference type="EMBL" id="LN774881">
    <property type="protein sequence ID" value="CEN32090.1"/>
    <property type="molecule type" value="Genomic_DNA"/>
</dbReference>
<dbReference type="UniPathway" id="UPA00601">
    <property type="reaction ID" value="UER00295"/>
</dbReference>
<dbReference type="InterPro" id="IPR013785">
    <property type="entry name" value="Aldolase_TIM"/>
</dbReference>
<comment type="activity regulation">
    <text evidence="13">Mycophenolic acid (MPA) is a non-competitive inhibitor that prevents formation of the closed enzyme conformation by binding to the same site as the amobile flap. In contrast, mizoribine monophosphate (MZP) is a competitive inhibitor that induces the closed conformation. MPA is a potent inhibitor of mammalian IMPDHs but a poor inhibitor of the bacterial enzymes. MZP is a more potent inhibitor of bacterial IMPDH.</text>
</comment>
<feature type="binding site" evidence="13">
    <location>
        <position position="471"/>
    </location>
    <ligand>
        <name>K(+)</name>
        <dbReference type="ChEBI" id="CHEBI:29103"/>
        <note>ligand shared between two tetrameric partners</note>
    </ligand>
</feature>
<dbReference type="GO" id="GO:0000166">
    <property type="term" value="F:nucleotide binding"/>
    <property type="evidence" value="ECO:0007669"/>
    <property type="project" value="UniProtKB-UniRule"/>
</dbReference>
<dbReference type="KEGG" id="wca:WEOB_136"/>
<keyword evidence="7 13" id="KW-0658">Purine biosynthesis</keyword>
<feature type="active site" description="Proton acceptor" evidence="13 14">
    <location>
        <position position="403"/>
    </location>
</feature>
<feature type="binding site" evidence="13">
    <location>
        <position position="417"/>
    </location>
    <ligand>
        <name>IMP</name>
        <dbReference type="ChEBI" id="CHEBI:58053"/>
    </ligand>
</feature>
<evidence type="ECO:0000256" key="16">
    <source>
        <dbReference type="PIRSR" id="PIRSR000130-4"/>
    </source>
</evidence>
<dbReference type="Pfam" id="PF00571">
    <property type="entry name" value="CBS"/>
    <property type="match status" value="2"/>
</dbReference>
<evidence type="ECO:0000256" key="2">
    <source>
        <dbReference type="ARBA" id="ARBA00005502"/>
    </source>
</evidence>
<evidence type="ECO:0000256" key="19">
    <source>
        <dbReference type="RuleBase" id="RU003928"/>
    </source>
</evidence>
<evidence type="ECO:0000256" key="11">
    <source>
        <dbReference type="ARBA" id="ARBA00023122"/>
    </source>
</evidence>
<evidence type="ECO:0000256" key="17">
    <source>
        <dbReference type="PROSITE-ProRule" id="PRU00703"/>
    </source>
</evidence>
<feature type="binding site" evidence="13">
    <location>
        <begin position="363"/>
        <end position="364"/>
    </location>
    <ligand>
        <name>IMP</name>
        <dbReference type="ChEBI" id="CHEBI:58053"/>
    </ligand>
</feature>
<dbReference type="HAMAP" id="MF_01964">
    <property type="entry name" value="IMPDH"/>
    <property type="match status" value="1"/>
</dbReference>
<dbReference type="PROSITE" id="PS51371">
    <property type="entry name" value="CBS"/>
    <property type="match status" value="2"/>
</dbReference>
<name>A0A0H5BWK8_9ENTR</name>
<feature type="binding site" evidence="13 15">
    <location>
        <begin position="250"/>
        <end position="252"/>
    </location>
    <ligand>
        <name>NAD(+)</name>
        <dbReference type="ChEBI" id="CHEBI:57540"/>
    </ligand>
</feature>
<evidence type="ECO:0000256" key="9">
    <source>
        <dbReference type="ARBA" id="ARBA00023002"/>
    </source>
</evidence>
<dbReference type="NCBIfam" id="TIGR01302">
    <property type="entry name" value="IMP_dehydrog"/>
    <property type="match status" value="1"/>
</dbReference>
<dbReference type="PIRSF" id="PIRSF000130">
    <property type="entry name" value="IMPDH"/>
    <property type="match status" value="1"/>
</dbReference>
<keyword evidence="6 13" id="KW-0332">GMP biosynthesis</keyword>
<dbReference type="SMART" id="SM01240">
    <property type="entry name" value="IMPDH"/>
    <property type="match status" value="1"/>
</dbReference>
<evidence type="ECO:0000256" key="14">
    <source>
        <dbReference type="PIRSR" id="PIRSR000130-1"/>
    </source>
</evidence>
<dbReference type="RefSeq" id="WP_281263989.1">
    <property type="nucleotide sequence ID" value="NZ_LN774881.1"/>
</dbReference>
<dbReference type="CDD" id="cd04601">
    <property type="entry name" value="CBS_pair_IMPDH"/>
    <property type="match status" value="1"/>
</dbReference>
<keyword evidence="5" id="KW-0677">Repeat</keyword>
<proteinExistence type="inferred from homology"/>
<comment type="similarity">
    <text evidence="2 13 18">Belongs to the IMPDH/GMPR family.</text>
</comment>
<evidence type="ECO:0000256" key="8">
    <source>
        <dbReference type="ARBA" id="ARBA00022958"/>
    </source>
</evidence>
<dbReference type="PATRIC" id="fig|1594731.3.peg.124"/>
<sequence>MIHIINKKALTFDDVLISPQYSKISPNKINLKTQLTKKIFLNIPILSAAMDTVTESKLAIALAKEGGIGFIHKNMSTKKQIQEIKRVKNYTNHKNDKIITNPKCVFPSTKILEIKKFIYHNGFFSYPVINKKNELIGIITKRDISHATNLNQKVSSIMTPKNRLITTQKNEDLKFIRKKMYEKKIEKILVINKKHHLLGMITKRDLTHPHKNACKDKYGYLRVGAAISIETTTKHIKTLIEEGVDVLLIDSSHGHSKKVLQLILKIRSKYPTAQIIGGNIATKNAAIDLMKAGVDAVKVGIGPGSICTTRIVTGVGVPQITAISDVAKALKGTNIPVIADGGIRYSGDIAKAIAAGATCVMLGYILAGTKESPGKIKTHKGYSYKSYRGMGSINAMYKGSSDRYYQSNKTIHQLVPEGVEGKIPYKGELKNVLHQQIGGLRSCMRLTGCATIDDLQKKAKFIIISQAGIKENHTHGIMK</sequence>
<keyword evidence="10 13" id="KW-0520">NAD</keyword>
<dbReference type="SMART" id="SM00116">
    <property type="entry name" value="CBS"/>
    <property type="match status" value="2"/>
</dbReference>
<dbReference type="Proteomes" id="UP000242753">
    <property type="component" value="Chromosome I"/>
</dbReference>
<evidence type="ECO:0000256" key="3">
    <source>
        <dbReference type="ARBA" id="ARBA00011881"/>
    </source>
</evidence>
<feature type="binding site" description="in other chain" evidence="13 16">
    <location>
        <position position="304"/>
    </location>
    <ligand>
        <name>K(+)</name>
        <dbReference type="ChEBI" id="CHEBI:29103"/>
        <note>ligand shared between two tetrameric partners</note>
    </ligand>
</feature>
<feature type="binding site" evidence="13">
    <location>
        <position position="473"/>
    </location>
    <ligand>
        <name>K(+)</name>
        <dbReference type="ChEBI" id="CHEBI:29103"/>
        <note>ligand shared between two tetrameric partners</note>
    </ligand>
</feature>
<evidence type="ECO:0000256" key="1">
    <source>
        <dbReference type="ARBA" id="ARBA00001958"/>
    </source>
</evidence>
<keyword evidence="11 17" id="KW-0129">CBS domain</keyword>
<feature type="binding site" evidence="13">
    <location>
        <position position="305"/>
    </location>
    <ligand>
        <name>IMP</name>
        <dbReference type="ChEBI" id="CHEBI:58053"/>
    </ligand>
</feature>
<dbReference type="GO" id="GO:0006183">
    <property type="term" value="P:GTP biosynthetic process"/>
    <property type="evidence" value="ECO:0007669"/>
    <property type="project" value="TreeGrafter"/>
</dbReference>
<keyword evidence="9 13" id="KW-0560">Oxidoreductase</keyword>
<dbReference type="PROSITE" id="PS00487">
    <property type="entry name" value="IMP_DH_GMP_RED"/>
    <property type="match status" value="1"/>
</dbReference>
<comment type="subunit">
    <text evidence="3 13">Homotetramer.</text>
</comment>
<feature type="domain" description="CBS" evidence="20">
    <location>
        <begin position="98"/>
        <end position="154"/>
    </location>
</feature>
<dbReference type="InterPro" id="IPR000644">
    <property type="entry name" value="CBS_dom"/>
</dbReference>
<keyword evidence="8 13" id="KW-0630">Potassium</keyword>
<feature type="binding site" description="in other chain" evidence="13 16">
    <location>
        <position position="302"/>
    </location>
    <ligand>
        <name>K(+)</name>
        <dbReference type="ChEBI" id="CHEBI:29103"/>
        <note>ligand shared between two tetrameric partners</note>
    </ligand>
</feature>
<feature type="binding site" evidence="13">
    <location>
        <begin position="340"/>
        <end position="342"/>
    </location>
    <ligand>
        <name>IMP</name>
        <dbReference type="ChEBI" id="CHEBI:58053"/>
    </ligand>
</feature>
<comment type="function">
    <text evidence="13">Catalyzes the conversion of inosine 5'-phosphate (IMP) to xanthosine 5'-phosphate (XMP), the first committed and rate-limiting step in the de novo synthesis of guanine nucleotides, and therefore plays an important role in the regulation of cell growth.</text>
</comment>
<accession>A0A0H5BWK8</accession>
<evidence type="ECO:0000256" key="10">
    <source>
        <dbReference type="ARBA" id="ARBA00023027"/>
    </source>
</evidence>
<evidence type="ECO:0000256" key="12">
    <source>
        <dbReference type="ARBA" id="ARBA00048028"/>
    </source>
</evidence>
<gene>
    <name evidence="13 21" type="primary">guaB</name>
    <name evidence="21" type="ORF">WEOB_136</name>
</gene>
<feature type="binding site" evidence="13">
    <location>
        <begin position="387"/>
        <end position="391"/>
    </location>
    <ligand>
        <name>IMP</name>
        <dbReference type="ChEBI" id="CHEBI:58053"/>
    </ligand>
</feature>
<evidence type="ECO:0000256" key="18">
    <source>
        <dbReference type="RuleBase" id="RU003927"/>
    </source>
</evidence>
<feature type="binding site" evidence="13 15">
    <location>
        <begin position="300"/>
        <end position="302"/>
    </location>
    <ligand>
        <name>NAD(+)</name>
        <dbReference type="ChEBI" id="CHEBI:57540"/>
    </ligand>
</feature>
<dbReference type="InterPro" id="IPR015875">
    <property type="entry name" value="IMP_DH/GMP_Rdtase_CS"/>
</dbReference>
<comment type="cofactor">
    <cofactor evidence="1 13">
        <name>K(+)</name>
        <dbReference type="ChEBI" id="CHEBI:29103"/>
    </cofactor>
</comment>
<evidence type="ECO:0000256" key="13">
    <source>
        <dbReference type="HAMAP-Rule" id="MF_01964"/>
    </source>
</evidence>
<dbReference type="STRING" id="1594731.WEOB_136"/>
<keyword evidence="4 13" id="KW-0479">Metal-binding</keyword>
<dbReference type="GO" id="GO:0006177">
    <property type="term" value="P:GMP biosynthetic process"/>
    <property type="evidence" value="ECO:0007669"/>
    <property type="project" value="UniProtKB-UniRule"/>
</dbReference>
<dbReference type="InterPro" id="IPR001093">
    <property type="entry name" value="IMP_DH_GMPRt"/>
</dbReference>
<dbReference type="InterPro" id="IPR005990">
    <property type="entry name" value="IMP_DH"/>
</dbReference>
<comment type="caution">
    <text evidence="13">Lacks conserved residue(s) required for the propagation of feature annotation.</text>
</comment>
<reference evidence="22" key="1">
    <citation type="submission" date="2015-01" db="EMBL/GenBank/DDBJ databases">
        <authorList>
            <person name="Manzano-Marin A."/>
            <person name="Manzano-Marin A."/>
        </authorList>
    </citation>
    <scope>NUCLEOTIDE SEQUENCE [LARGE SCALE GENOMIC DNA]</scope>
    <source>
        <strain evidence="22">obscurior</strain>
    </source>
</reference>
<feature type="domain" description="CBS" evidence="20">
    <location>
        <begin position="158"/>
        <end position="217"/>
    </location>
</feature>
<keyword evidence="22" id="KW-1185">Reference proteome</keyword>
<dbReference type="Gene3D" id="3.20.20.70">
    <property type="entry name" value="Aldolase class I"/>
    <property type="match status" value="1"/>
</dbReference>
<dbReference type="GO" id="GO:0046872">
    <property type="term" value="F:metal ion binding"/>
    <property type="evidence" value="ECO:0007669"/>
    <property type="project" value="UniProtKB-UniRule"/>
</dbReference>
<dbReference type="AlphaFoldDB" id="A0A0H5BWK8"/>